<evidence type="ECO:0008006" key="3">
    <source>
        <dbReference type="Google" id="ProtNLM"/>
    </source>
</evidence>
<organism evidence="1 2">
    <name type="scientific">Gossypium tomentosum</name>
    <name type="common">Hawaiian cotton</name>
    <name type="synonym">Gossypium sandvicense</name>
    <dbReference type="NCBI Taxonomy" id="34277"/>
    <lineage>
        <taxon>Eukaryota</taxon>
        <taxon>Viridiplantae</taxon>
        <taxon>Streptophyta</taxon>
        <taxon>Embryophyta</taxon>
        <taxon>Tracheophyta</taxon>
        <taxon>Spermatophyta</taxon>
        <taxon>Magnoliopsida</taxon>
        <taxon>eudicotyledons</taxon>
        <taxon>Gunneridae</taxon>
        <taxon>Pentapetalae</taxon>
        <taxon>rosids</taxon>
        <taxon>malvids</taxon>
        <taxon>Malvales</taxon>
        <taxon>Malvaceae</taxon>
        <taxon>Malvoideae</taxon>
        <taxon>Gossypium</taxon>
    </lineage>
</organism>
<protein>
    <recommendedName>
        <fullName evidence="3">Endonuclease/exonuclease/phosphatase domain-containing protein</fullName>
    </recommendedName>
</protein>
<gene>
    <name evidence="1" type="ORF">ES332_D07G168600v1</name>
</gene>
<dbReference type="InterPro" id="IPR036691">
    <property type="entry name" value="Endo/exonu/phosph_ase_sf"/>
</dbReference>
<sequence>MESFFIVAIDGRKEGLAMLWKSKFDLNLTSFSLNHIVMEVKDGMDDFFFLTSIFGESETHVGSSSWNLTRSLARESRLPWLCFGDFNVITDVDEKWDKLGRSEKQMEAFCEALEDSGLYVIGLRSVIHLDQQPERG</sequence>
<dbReference type="Gene3D" id="3.60.10.10">
    <property type="entry name" value="Endonuclease/exonuclease/phosphatase"/>
    <property type="match status" value="1"/>
</dbReference>
<dbReference type="SUPFAM" id="SSF56219">
    <property type="entry name" value="DNase I-like"/>
    <property type="match status" value="1"/>
</dbReference>
<dbReference type="EMBL" id="CM017629">
    <property type="protein sequence ID" value="TYH63127.1"/>
    <property type="molecule type" value="Genomic_DNA"/>
</dbReference>
<evidence type="ECO:0000313" key="1">
    <source>
        <dbReference type="EMBL" id="TYH63127.1"/>
    </source>
</evidence>
<accession>A0A5D2K896</accession>
<name>A0A5D2K896_GOSTO</name>
<keyword evidence="2" id="KW-1185">Reference proteome</keyword>
<dbReference type="Proteomes" id="UP000322667">
    <property type="component" value="Chromosome D07"/>
</dbReference>
<dbReference type="AlphaFoldDB" id="A0A5D2K896"/>
<evidence type="ECO:0000313" key="2">
    <source>
        <dbReference type="Proteomes" id="UP000322667"/>
    </source>
</evidence>
<reference evidence="1 2" key="1">
    <citation type="submission" date="2019-07" db="EMBL/GenBank/DDBJ databases">
        <title>WGS assembly of Gossypium tomentosum.</title>
        <authorList>
            <person name="Chen Z.J."/>
            <person name="Sreedasyam A."/>
            <person name="Ando A."/>
            <person name="Song Q."/>
            <person name="De L."/>
            <person name="Hulse-Kemp A."/>
            <person name="Ding M."/>
            <person name="Ye W."/>
            <person name="Kirkbride R."/>
            <person name="Jenkins J."/>
            <person name="Plott C."/>
            <person name="Lovell J."/>
            <person name="Lin Y.-M."/>
            <person name="Vaughn R."/>
            <person name="Liu B."/>
            <person name="Li W."/>
            <person name="Simpson S."/>
            <person name="Scheffler B."/>
            <person name="Saski C."/>
            <person name="Grover C."/>
            <person name="Hu G."/>
            <person name="Conover J."/>
            <person name="Carlson J."/>
            <person name="Shu S."/>
            <person name="Boston L."/>
            <person name="Williams M."/>
            <person name="Peterson D."/>
            <person name="Mcgee K."/>
            <person name="Jones D."/>
            <person name="Wendel J."/>
            <person name="Stelly D."/>
            <person name="Grimwood J."/>
            <person name="Schmutz J."/>
        </authorList>
    </citation>
    <scope>NUCLEOTIDE SEQUENCE [LARGE SCALE GENOMIC DNA]</scope>
    <source>
        <strain evidence="1">7179.01</strain>
    </source>
</reference>
<proteinExistence type="predicted"/>